<accession>A0A2L0F230</accession>
<proteinExistence type="predicted"/>
<evidence type="ECO:0000313" key="2">
    <source>
        <dbReference type="Proteomes" id="UP000238348"/>
    </source>
</evidence>
<evidence type="ECO:0000313" key="1">
    <source>
        <dbReference type="EMBL" id="AUX45625.1"/>
    </source>
</evidence>
<protein>
    <submittedName>
        <fullName evidence="1">Uncharacterized protein</fullName>
    </submittedName>
</protein>
<dbReference type="AlphaFoldDB" id="A0A2L0F230"/>
<reference evidence="1 2" key="1">
    <citation type="submission" date="2015-09" db="EMBL/GenBank/DDBJ databases">
        <title>Sorangium comparison.</title>
        <authorList>
            <person name="Zaburannyi N."/>
            <person name="Bunk B."/>
            <person name="Overmann J."/>
            <person name="Mueller R."/>
        </authorList>
    </citation>
    <scope>NUCLEOTIDE SEQUENCE [LARGE SCALE GENOMIC DNA]</scope>
    <source>
        <strain evidence="1 2">So ce26</strain>
    </source>
</reference>
<dbReference type="Proteomes" id="UP000238348">
    <property type="component" value="Chromosome"/>
</dbReference>
<gene>
    <name evidence="1" type="ORF">SOCE26_071200</name>
</gene>
<sequence length="507" mass="51627">MLGPSPRTGLLLLGALLAALPGCEEVDISIPLPAQSGPAGVLDGTVTYTGPRPCTKGGQVVGAAIVLGFDTRLLPPPEGIGTSAASIDVIPGDELFGGAALDLPSDGCPGPGDPPVTVSATWMLSPLPAGTYQIRGFYDYDGNFDPTFGITSLPSRGDVAGGAIENAAEVLAGAAPRYREIALPPGGGSAIPETGARVSGIAVALGAPLPLERPIFHVAELLAPSGTTERPEEVVMAADFQLDTFNPGDPAGTEASLLRLRLAAGLPEAEVARAAKPPLSLPVGGEAAPVLVYTRQDVNGDGALDGEDHVLDSALIPALFPISVFSKLDGDAGLVGQAAPAVLLQGLTIYGDLLTTATLGPEPLNEPRDSALIGIRPAALCLRPTEPERGGVLVLSRKAARDGRDIIPARDVEGVEKALSAQFGTAIKIAYGCLPEGRYALNLLYGTGQAWTVPNEAGVCAPSEAAPSADVCGLRPRLASQGVVLRVGPPDEPAYCNEHPTPALCQP</sequence>
<dbReference type="RefSeq" id="WP_104983975.1">
    <property type="nucleotide sequence ID" value="NZ_CP012673.1"/>
</dbReference>
<name>A0A2L0F230_SORCE</name>
<dbReference type="OrthoDB" id="5496365at2"/>
<dbReference type="EMBL" id="CP012673">
    <property type="protein sequence ID" value="AUX45625.1"/>
    <property type="molecule type" value="Genomic_DNA"/>
</dbReference>
<organism evidence="1 2">
    <name type="scientific">Sorangium cellulosum</name>
    <name type="common">Polyangium cellulosum</name>
    <dbReference type="NCBI Taxonomy" id="56"/>
    <lineage>
        <taxon>Bacteria</taxon>
        <taxon>Pseudomonadati</taxon>
        <taxon>Myxococcota</taxon>
        <taxon>Polyangia</taxon>
        <taxon>Polyangiales</taxon>
        <taxon>Polyangiaceae</taxon>
        <taxon>Sorangium</taxon>
    </lineage>
</organism>